<organism evidence="15 16">
    <name type="scientific">Pseudoalteromonas luteoviolacea (strain 2ta16)</name>
    <dbReference type="NCBI Taxonomy" id="1353533"/>
    <lineage>
        <taxon>Bacteria</taxon>
        <taxon>Pseudomonadati</taxon>
        <taxon>Pseudomonadota</taxon>
        <taxon>Gammaproteobacteria</taxon>
        <taxon>Alteromonadales</taxon>
        <taxon>Pseudoalteromonadaceae</taxon>
        <taxon>Pseudoalteromonas</taxon>
    </lineage>
</organism>
<dbReference type="Gene3D" id="3.40.710.10">
    <property type="entry name" value="DD-peptidase/beta-lactamase superfamily"/>
    <property type="match status" value="1"/>
</dbReference>
<dbReference type="GO" id="GO:0008955">
    <property type="term" value="F:peptidoglycan glycosyltransferase activity"/>
    <property type="evidence" value="ECO:0007669"/>
    <property type="project" value="UniProtKB-EC"/>
</dbReference>
<evidence type="ECO:0000256" key="7">
    <source>
        <dbReference type="ARBA" id="ARBA00022679"/>
    </source>
</evidence>
<name>V4HSA6_PSEL2</name>
<feature type="region of interest" description="Disordered" evidence="12">
    <location>
        <begin position="631"/>
        <end position="650"/>
    </location>
</feature>
<feature type="domain" description="Glycosyl transferase family 51" evidence="14">
    <location>
        <begin position="50"/>
        <end position="223"/>
    </location>
</feature>
<dbReference type="InterPro" id="IPR001264">
    <property type="entry name" value="Glyco_trans_51"/>
</dbReference>
<evidence type="ECO:0000256" key="10">
    <source>
        <dbReference type="ARBA" id="ARBA00044770"/>
    </source>
</evidence>
<dbReference type="GO" id="GO:0004180">
    <property type="term" value="F:carboxypeptidase activity"/>
    <property type="evidence" value="ECO:0007669"/>
    <property type="project" value="UniProtKB-KW"/>
</dbReference>
<gene>
    <name evidence="15" type="ORF">PL2TA16_03876</name>
</gene>
<evidence type="ECO:0000313" key="15">
    <source>
        <dbReference type="EMBL" id="ESP92678.1"/>
    </source>
</evidence>
<dbReference type="InterPro" id="IPR050396">
    <property type="entry name" value="Glycosyltr_51/Transpeptidase"/>
</dbReference>
<dbReference type="GO" id="GO:0006508">
    <property type="term" value="P:proteolysis"/>
    <property type="evidence" value="ECO:0007669"/>
    <property type="project" value="UniProtKB-KW"/>
</dbReference>
<evidence type="ECO:0000256" key="12">
    <source>
        <dbReference type="SAM" id="MobiDB-lite"/>
    </source>
</evidence>
<evidence type="ECO:0000256" key="8">
    <source>
        <dbReference type="ARBA" id="ARBA00022801"/>
    </source>
</evidence>
<dbReference type="EMBL" id="AUSV01000044">
    <property type="protein sequence ID" value="ESP92678.1"/>
    <property type="molecule type" value="Genomic_DNA"/>
</dbReference>
<dbReference type="Gene3D" id="1.10.3810.10">
    <property type="entry name" value="Biosynthetic peptidoglycan transglycosylase-like"/>
    <property type="match status" value="1"/>
</dbReference>
<dbReference type="GO" id="GO:0030288">
    <property type="term" value="C:outer membrane-bounded periplasmic space"/>
    <property type="evidence" value="ECO:0007669"/>
    <property type="project" value="TreeGrafter"/>
</dbReference>
<dbReference type="AlphaFoldDB" id="V4HSA6"/>
<dbReference type="Pfam" id="PF00905">
    <property type="entry name" value="Transpeptidase"/>
    <property type="match status" value="1"/>
</dbReference>
<proteinExistence type="inferred from homology"/>
<keyword evidence="8" id="KW-0378">Hydrolase</keyword>
<dbReference type="SUPFAM" id="SSF56601">
    <property type="entry name" value="beta-lactamase/transpeptidase-like"/>
    <property type="match status" value="1"/>
</dbReference>
<evidence type="ECO:0000256" key="6">
    <source>
        <dbReference type="ARBA" id="ARBA00022676"/>
    </source>
</evidence>
<dbReference type="EC" id="2.4.99.28" evidence="10"/>
<keyword evidence="9" id="KW-0511">Multifunctional enzyme</keyword>
<dbReference type="PATRIC" id="fig|1353533.3.peg.2819"/>
<keyword evidence="5" id="KW-0645">Protease</keyword>
<evidence type="ECO:0000256" key="5">
    <source>
        <dbReference type="ARBA" id="ARBA00022670"/>
    </source>
</evidence>
<evidence type="ECO:0000256" key="4">
    <source>
        <dbReference type="ARBA" id="ARBA00022645"/>
    </source>
</evidence>
<protein>
    <recommendedName>
        <fullName evidence="10">peptidoglycan glycosyltransferase</fullName>
        <ecNumber evidence="10">2.4.99.28</ecNumber>
    </recommendedName>
</protein>
<reference evidence="15 16" key="1">
    <citation type="submission" date="2013-07" db="EMBL/GenBank/DDBJ databases">
        <title>Draft genome sequence of Pseudoalteromonas luteoviolacea 2ta16.</title>
        <authorList>
            <person name="Allen E.E."/>
            <person name="Azam F."/>
            <person name="Podell S."/>
        </authorList>
    </citation>
    <scope>NUCLEOTIDE SEQUENCE [LARGE SCALE GENOMIC DNA]</scope>
    <source>
        <strain evidence="15 16">2ta16</strain>
    </source>
</reference>
<keyword evidence="6" id="KW-0328">Glycosyltransferase</keyword>
<evidence type="ECO:0000256" key="9">
    <source>
        <dbReference type="ARBA" id="ARBA00023268"/>
    </source>
</evidence>
<accession>V4HSA6</accession>
<keyword evidence="4" id="KW-0121">Carboxypeptidase</keyword>
<evidence type="ECO:0000256" key="11">
    <source>
        <dbReference type="ARBA" id="ARBA00049902"/>
    </source>
</evidence>
<evidence type="ECO:0000256" key="1">
    <source>
        <dbReference type="ARBA" id="ARBA00004752"/>
    </source>
</evidence>
<comment type="similarity">
    <text evidence="3">In the N-terminal section; belongs to the glycosyltransferase 51 family.</text>
</comment>
<dbReference type="PANTHER" id="PTHR32282">
    <property type="entry name" value="BINDING PROTEIN TRANSPEPTIDASE, PUTATIVE-RELATED"/>
    <property type="match status" value="1"/>
</dbReference>
<comment type="similarity">
    <text evidence="2">In the C-terminal section; belongs to the transpeptidase family.</text>
</comment>
<evidence type="ECO:0000259" key="13">
    <source>
        <dbReference type="Pfam" id="PF00905"/>
    </source>
</evidence>
<dbReference type="InterPro" id="IPR011815">
    <property type="entry name" value="PBP_1c"/>
</dbReference>
<dbReference type="InterPro" id="IPR001460">
    <property type="entry name" value="PCN-bd_Tpept"/>
</dbReference>
<dbReference type="Proteomes" id="UP000017820">
    <property type="component" value="Unassembled WGS sequence"/>
</dbReference>
<dbReference type="PANTHER" id="PTHR32282:SF15">
    <property type="entry name" value="PENICILLIN-BINDING PROTEIN 1C"/>
    <property type="match status" value="1"/>
</dbReference>
<evidence type="ECO:0000259" key="14">
    <source>
        <dbReference type="Pfam" id="PF00912"/>
    </source>
</evidence>
<comment type="pathway">
    <text evidence="1">Cell wall biogenesis; peptidoglycan biosynthesis.</text>
</comment>
<comment type="caution">
    <text evidence="15">The sequence shown here is derived from an EMBL/GenBank/DDBJ whole genome shotgun (WGS) entry which is preliminary data.</text>
</comment>
<dbReference type="InterPro" id="IPR012338">
    <property type="entry name" value="Beta-lactam/transpept-like"/>
</dbReference>
<evidence type="ECO:0000256" key="2">
    <source>
        <dbReference type="ARBA" id="ARBA00007090"/>
    </source>
</evidence>
<feature type="domain" description="Penicillin-binding protein transpeptidase" evidence="13">
    <location>
        <begin position="300"/>
        <end position="532"/>
    </location>
</feature>
<dbReference type="InterPro" id="IPR023346">
    <property type="entry name" value="Lysozyme-like_dom_sf"/>
</dbReference>
<evidence type="ECO:0000256" key="3">
    <source>
        <dbReference type="ARBA" id="ARBA00007739"/>
    </source>
</evidence>
<comment type="catalytic activity">
    <reaction evidence="11">
        <text>[GlcNAc-(1-&gt;4)-Mur2Ac(oyl-L-Ala-gamma-D-Glu-L-Lys-D-Ala-D-Ala)](n)-di-trans,octa-cis-undecaprenyl diphosphate + beta-D-GlcNAc-(1-&gt;4)-Mur2Ac(oyl-L-Ala-gamma-D-Glu-L-Lys-D-Ala-D-Ala)-di-trans,octa-cis-undecaprenyl diphosphate = [GlcNAc-(1-&gt;4)-Mur2Ac(oyl-L-Ala-gamma-D-Glu-L-Lys-D-Ala-D-Ala)](n+1)-di-trans,octa-cis-undecaprenyl diphosphate + di-trans,octa-cis-undecaprenyl diphosphate + H(+)</text>
        <dbReference type="Rhea" id="RHEA:23708"/>
        <dbReference type="Rhea" id="RHEA-COMP:9602"/>
        <dbReference type="Rhea" id="RHEA-COMP:9603"/>
        <dbReference type="ChEBI" id="CHEBI:15378"/>
        <dbReference type="ChEBI" id="CHEBI:58405"/>
        <dbReference type="ChEBI" id="CHEBI:60033"/>
        <dbReference type="ChEBI" id="CHEBI:78435"/>
        <dbReference type="EC" id="2.4.99.28"/>
    </reaction>
</comment>
<dbReference type="InterPro" id="IPR036950">
    <property type="entry name" value="PBP_transglycosylase"/>
</dbReference>
<dbReference type="GO" id="GO:0009252">
    <property type="term" value="P:peptidoglycan biosynthetic process"/>
    <property type="evidence" value="ECO:0007669"/>
    <property type="project" value="UniProtKB-UniPathway"/>
</dbReference>
<dbReference type="UniPathway" id="UPA00219"/>
<sequence length="727" mass="81265">MILKKALFTVAASTLAIIMAAVVWHTHNPLPAIYPHGPSTLVTASNERTLRSFGDQQGVHRYHVTPKDVDQFYLNALLHYEDQWFYYHFGVNPFSLLRAAGQWIRNGRVISGGSTLTMQVARLIDPHSRTIGGKLHQIARAIQLEWHYSKKEILTFYLNLAPFGGNIEGVAAASIRYFDKLPVLLNKNEAALLVVLPQKPSLYRPDRYLERAKTMRNKVLSRLQQGKLLSSEQYQLLRKESVKLHKDPQPTLAPLLSRYLKQRYSNAHKLTTTIDYSLQKRLAALLRHTSTHLPHKASAAIVVLHNPSAEIRAYQGSIDFQNVSRFAHVDMVRATRSPGSTLKPFIYGQALDMGLIHSKSLLSDIPANFDGYKPQNLNGHFNGPISAERALQKSLNVPAIQLLNRITPARFEHNLSRAGIEFSHKKANLSVGLGGTGTQLLTLAKLYRALASNGYVAPLKVLSHDLNLQSPTSILSAQSSWITFQMLSAQSAPDRVVPSIRRKIAWKTGTSYGYRDFWSVGVSPDYTVAVWVGRPDASPMLGYLGATQAAPLMFDAFDLLPPDSRKLIRPQQVTNTIICWPSGLALAQVSKDSCDSQHQAWTINHATPPSMNINGDFTTFSSWPEKLSDWLNTKKSPSQPNPRSATTDATTVDTGIAITSLRSGQHYYRSQLDVLPLRSSRQVDVNWFINHAPQKKPELKLEQYLGKTIVSACFRSQCDKHVIYIHP</sequence>
<keyword evidence="7" id="KW-0808">Transferase</keyword>
<dbReference type="GO" id="GO:0008658">
    <property type="term" value="F:penicillin binding"/>
    <property type="evidence" value="ECO:0007669"/>
    <property type="project" value="InterPro"/>
</dbReference>
<dbReference type="RefSeq" id="WP_023399707.1">
    <property type="nucleotide sequence ID" value="NZ_AUSV01000044.1"/>
</dbReference>
<dbReference type="NCBIfam" id="TIGR02073">
    <property type="entry name" value="PBP_1c"/>
    <property type="match status" value="1"/>
</dbReference>
<evidence type="ECO:0000313" key="16">
    <source>
        <dbReference type="Proteomes" id="UP000017820"/>
    </source>
</evidence>
<dbReference type="Pfam" id="PF00912">
    <property type="entry name" value="Transgly"/>
    <property type="match status" value="1"/>
</dbReference>
<dbReference type="SUPFAM" id="SSF53955">
    <property type="entry name" value="Lysozyme-like"/>
    <property type="match status" value="1"/>
</dbReference>